<evidence type="ECO:0000313" key="2">
    <source>
        <dbReference type="EMBL" id="KAK7842627.1"/>
    </source>
</evidence>
<name>A0AAW0KTB9_QUESU</name>
<proteinExistence type="predicted"/>
<accession>A0AAW0KTB9</accession>
<feature type="compositionally biased region" description="Low complexity" evidence="1">
    <location>
        <begin position="41"/>
        <end position="51"/>
    </location>
</feature>
<protein>
    <submittedName>
        <fullName evidence="2">Uncharacterized protein</fullName>
    </submittedName>
</protein>
<dbReference type="EMBL" id="PKMF04000218">
    <property type="protein sequence ID" value="KAK7842627.1"/>
    <property type="molecule type" value="Genomic_DNA"/>
</dbReference>
<evidence type="ECO:0000256" key="1">
    <source>
        <dbReference type="SAM" id="MobiDB-lite"/>
    </source>
</evidence>
<sequence length="78" mass="8858">MEPELGLKPISMPTHEQEYVLKGSKFHELYLSPKLHEMITPSMSSSSSRSLRPPPPETNKSSEDSDFPTVIMQQRNQS</sequence>
<dbReference type="AlphaFoldDB" id="A0AAW0KTB9"/>
<dbReference type="Proteomes" id="UP000237347">
    <property type="component" value="Unassembled WGS sequence"/>
</dbReference>
<keyword evidence="3" id="KW-1185">Reference proteome</keyword>
<evidence type="ECO:0000313" key="3">
    <source>
        <dbReference type="Proteomes" id="UP000237347"/>
    </source>
</evidence>
<organism evidence="2 3">
    <name type="scientific">Quercus suber</name>
    <name type="common">Cork oak</name>
    <dbReference type="NCBI Taxonomy" id="58331"/>
    <lineage>
        <taxon>Eukaryota</taxon>
        <taxon>Viridiplantae</taxon>
        <taxon>Streptophyta</taxon>
        <taxon>Embryophyta</taxon>
        <taxon>Tracheophyta</taxon>
        <taxon>Spermatophyta</taxon>
        <taxon>Magnoliopsida</taxon>
        <taxon>eudicotyledons</taxon>
        <taxon>Gunneridae</taxon>
        <taxon>Pentapetalae</taxon>
        <taxon>rosids</taxon>
        <taxon>fabids</taxon>
        <taxon>Fagales</taxon>
        <taxon>Fagaceae</taxon>
        <taxon>Quercus</taxon>
    </lineage>
</organism>
<gene>
    <name evidence="2" type="ORF">CFP56_013578</name>
</gene>
<comment type="caution">
    <text evidence="2">The sequence shown here is derived from an EMBL/GenBank/DDBJ whole genome shotgun (WGS) entry which is preliminary data.</text>
</comment>
<reference evidence="2 3" key="1">
    <citation type="journal article" date="2018" name="Sci. Data">
        <title>The draft genome sequence of cork oak.</title>
        <authorList>
            <person name="Ramos A.M."/>
            <person name="Usie A."/>
            <person name="Barbosa P."/>
            <person name="Barros P.M."/>
            <person name="Capote T."/>
            <person name="Chaves I."/>
            <person name="Simoes F."/>
            <person name="Abreu I."/>
            <person name="Carrasquinho I."/>
            <person name="Faro C."/>
            <person name="Guimaraes J.B."/>
            <person name="Mendonca D."/>
            <person name="Nobrega F."/>
            <person name="Rodrigues L."/>
            <person name="Saibo N.J.M."/>
            <person name="Varela M.C."/>
            <person name="Egas C."/>
            <person name="Matos J."/>
            <person name="Miguel C.M."/>
            <person name="Oliveira M.M."/>
            <person name="Ricardo C.P."/>
            <person name="Goncalves S."/>
        </authorList>
    </citation>
    <scope>NUCLEOTIDE SEQUENCE [LARGE SCALE GENOMIC DNA]</scope>
    <source>
        <strain evidence="3">cv. HL8</strain>
    </source>
</reference>
<feature type="region of interest" description="Disordered" evidence="1">
    <location>
        <begin position="40"/>
        <end position="78"/>
    </location>
</feature>